<name>A0A9D1Q0J3_9FIRM</name>
<feature type="transmembrane region" description="Helical" evidence="4">
    <location>
        <begin position="146"/>
        <end position="165"/>
    </location>
</feature>
<dbReference type="AlphaFoldDB" id="A0A9D1Q0J3"/>
<feature type="transmembrane region" description="Helical" evidence="4">
    <location>
        <begin position="49"/>
        <end position="69"/>
    </location>
</feature>
<dbReference type="Proteomes" id="UP000823990">
    <property type="component" value="Unassembled WGS sequence"/>
</dbReference>
<accession>A0A9D1Q0J3</accession>
<evidence type="ECO:0000313" key="7">
    <source>
        <dbReference type="EMBL" id="HIW02340.1"/>
    </source>
</evidence>
<feature type="transmembrane region" description="Helical" evidence="4">
    <location>
        <begin position="6"/>
        <end position="28"/>
    </location>
</feature>
<dbReference type="Gene3D" id="3.90.190.20">
    <property type="entry name" value="Mur ligase, C-terminal domain"/>
    <property type="match status" value="1"/>
</dbReference>
<dbReference type="InterPro" id="IPR004101">
    <property type="entry name" value="Mur_ligase_C"/>
</dbReference>
<organism evidence="7 8">
    <name type="scientific">Candidatus Protoclostridium stercorigallinarum</name>
    <dbReference type="NCBI Taxonomy" id="2838741"/>
    <lineage>
        <taxon>Bacteria</taxon>
        <taxon>Bacillati</taxon>
        <taxon>Bacillota</taxon>
        <taxon>Clostridia</taxon>
        <taxon>Candidatus Protoclostridium</taxon>
    </lineage>
</organism>
<evidence type="ECO:0000259" key="5">
    <source>
        <dbReference type="Pfam" id="PF02875"/>
    </source>
</evidence>
<keyword evidence="3" id="KW-0067">ATP-binding</keyword>
<evidence type="ECO:0000313" key="8">
    <source>
        <dbReference type="Proteomes" id="UP000823990"/>
    </source>
</evidence>
<reference evidence="7" key="1">
    <citation type="journal article" date="2021" name="PeerJ">
        <title>Extensive microbial diversity within the chicken gut microbiome revealed by metagenomics and culture.</title>
        <authorList>
            <person name="Gilroy R."/>
            <person name="Ravi A."/>
            <person name="Getino M."/>
            <person name="Pursley I."/>
            <person name="Horton D.L."/>
            <person name="Alikhan N.F."/>
            <person name="Baker D."/>
            <person name="Gharbi K."/>
            <person name="Hall N."/>
            <person name="Watson M."/>
            <person name="Adriaenssens E.M."/>
            <person name="Foster-Nyarko E."/>
            <person name="Jarju S."/>
            <person name="Secka A."/>
            <person name="Antonio M."/>
            <person name="Oren A."/>
            <person name="Chaudhuri R.R."/>
            <person name="La Ragione R."/>
            <person name="Hildebrand F."/>
            <person name="Pallen M.J."/>
        </authorList>
    </citation>
    <scope>NUCLEOTIDE SEQUENCE</scope>
    <source>
        <strain evidence="7">12435</strain>
    </source>
</reference>
<evidence type="ECO:0000256" key="4">
    <source>
        <dbReference type="SAM" id="Phobius"/>
    </source>
</evidence>
<gene>
    <name evidence="7" type="ORF">H9892_03290</name>
</gene>
<evidence type="ECO:0000256" key="1">
    <source>
        <dbReference type="ARBA" id="ARBA00022598"/>
    </source>
</evidence>
<protein>
    <submittedName>
        <fullName evidence="7">UDP-N-acetylmuramoyl-tripeptide--D-alanyl-D-alanine ligase</fullName>
    </submittedName>
</protein>
<feature type="domain" description="Mur ligase C-terminal" evidence="5">
    <location>
        <begin position="403"/>
        <end position="518"/>
    </location>
</feature>
<keyword evidence="2" id="KW-0547">Nucleotide-binding</keyword>
<sequence length="530" mass="57598">MDTALDVIFIFLSTILLSVAGIKMLHMYQLSSYRFKGVLSWLKASHYDYILRYFTYSLLTVCFMLLFRYCFPWEWESGVHYFSYIAYVVFGIAFAAVAYAKKSKVPLAVTPRMRRLILTYVVVCLAFSVGGWALSLTPMYECGYAILPVLVPLMAAIAYFVTYPFERMSARSFMRDASAEMKKLKAEGLKVVGITGSYGKTTAKNILTVMLSGKCRVCASPKSYNTPLGICRTINDVLAPDDGIFIAEMGARRKGDIAEICTVAEPDYALITGVGCQHYETFGSLENIADTKYELVEAVGEKGLAVFNCADEGARELSLRRTGRMMKTGDGDDCDVRYSSLVLSPSGTTFDVTAGGKTVSIRTPLLGRHVPALICACIAIAADMGVSLEECAKACEKLAPVEHRLEVIRVGGRTIIDDSYNSNPCGAKNALEVLSAFDGEKIVVTPGMVELGGLENDANAELGRNIAGVCDMAILVGSRAKTIKAGAMEAGMPEERIKTAMSLDAAKKILATLPDGCAILFENDLPDNYA</sequence>
<dbReference type="PANTHER" id="PTHR43024">
    <property type="entry name" value="UDP-N-ACETYLMURAMOYL-TRIPEPTIDE--D-ALANYL-D-ALANINE LIGASE"/>
    <property type="match status" value="1"/>
</dbReference>
<comment type="caution">
    <text evidence="7">The sequence shown here is derived from an EMBL/GenBank/DDBJ whole genome shotgun (WGS) entry which is preliminary data.</text>
</comment>
<dbReference type="SUPFAM" id="SSF53623">
    <property type="entry name" value="MurD-like peptide ligases, catalytic domain"/>
    <property type="match status" value="1"/>
</dbReference>
<evidence type="ECO:0000259" key="6">
    <source>
        <dbReference type="Pfam" id="PF08245"/>
    </source>
</evidence>
<keyword evidence="4" id="KW-1133">Transmembrane helix</keyword>
<dbReference type="InterPro" id="IPR036615">
    <property type="entry name" value="Mur_ligase_C_dom_sf"/>
</dbReference>
<keyword evidence="1 7" id="KW-0436">Ligase</keyword>
<dbReference type="InterPro" id="IPR036565">
    <property type="entry name" value="Mur-like_cat_sf"/>
</dbReference>
<evidence type="ECO:0000256" key="2">
    <source>
        <dbReference type="ARBA" id="ARBA00022741"/>
    </source>
</evidence>
<dbReference type="Pfam" id="PF08245">
    <property type="entry name" value="Mur_ligase_M"/>
    <property type="match status" value="1"/>
</dbReference>
<feature type="domain" description="Mur ligase central" evidence="6">
    <location>
        <begin position="194"/>
        <end position="380"/>
    </location>
</feature>
<feature type="transmembrane region" description="Helical" evidence="4">
    <location>
        <begin position="116"/>
        <end position="134"/>
    </location>
</feature>
<reference evidence="7" key="2">
    <citation type="submission" date="2021-04" db="EMBL/GenBank/DDBJ databases">
        <authorList>
            <person name="Gilroy R."/>
        </authorList>
    </citation>
    <scope>NUCLEOTIDE SEQUENCE</scope>
    <source>
        <strain evidence="7">12435</strain>
    </source>
</reference>
<dbReference type="PANTHER" id="PTHR43024:SF1">
    <property type="entry name" value="UDP-N-ACETYLMURAMOYL-TRIPEPTIDE--D-ALANYL-D-ALANINE LIGASE"/>
    <property type="match status" value="1"/>
</dbReference>
<evidence type="ECO:0000256" key="3">
    <source>
        <dbReference type="ARBA" id="ARBA00022840"/>
    </source>
</evidence>
<dbReference type="InterPro" id="IPR051046">
    <property type="entry name" value="MurCDEF_CellWall_CoF430Synth"/>
</dbReference>
<feature type="transmembrane region" description="Helical" evidence="4">
    <location>
        <begin position="81"/>
        <end position="100"/>
    </location>
</feature>
<dbReference type="InterPro" id="IPR013221">
    <property type="entry name" value="Mur_ligase_cen"/>
</dbReference>
<dbReference type="EMBL" id="DXHS01000058">
    <property type="protein sequence ID" value="HIW02340.1"/>
    <property type="molecule type" value="Genomic_DNA"/>
</dbReference>
<keyword evidence="4" id="KW-0812">Transmembrane</keyword>
<dbReference type="GO" id="GO:0016881">
    <property type="term" value="F:acid-amino acid ligase activity"/>
    <property type="evidence" value="ECO:0007669"/>
    <property type="project" value="InterPro"/>
</dbReference>
<proteinExistence type="predicted"/>
<keyword evidence="4" id="KW-0472">Membrane</keyword>
<dbReference type="Pfam" id="PF02875">
    <property type="entry name" value="Mur_ligase_C"/>
    <property type="match status" value="1"/>
</dbReference>
<dbReference type="SUPFAM" id="SSF53244">
    <property type="entry name" value="MurD-like peptide ligases, peptide-binding domain"/>
    <property type="match status" value="1"/>
</dbReference>
<dbReference type="GO" id="GO:0005524">
    <property type="term" value="F:ATP binding"/>
    <property type="evidence" value="ECO:0007669"/>
    <property type="project" value="UniProtKB-KW"/>
</dbReference>
<dbReference type="Gene3D" id="3.40.1190.10">
    <property type="entry name" value="Mur-like, catalytic domain"/>
    <property type="match status" value="1"/>
</dbReference>